<sequence length="200" mass="23115">MLSSMIAFPAYDTHHQAFKCVYSFREIRNYQSEQECVLLALLNQFYGLTFTPHKKQTLVTVPFFRILTIKDKDTIYFKELIERRINERLNAEVVEGSSLKTALRRCENYRIVDTIHILADMLELKGFDFDVHLSTGKRGTLKAESIFGVRDQTDSFLFDQEQISNLGGEISKYLHSLASTDGICTLEKCDTTIKRILNQK</sequence>
<dbReference type="RefSeq" id="XP_004258966.1">
    <property type="nucleotide sequence ID" value="XM_004258918.1"/>
</dbReference>
<reference evidence="1 2" key="1">
    <citation type="submission" date="2012-10" db="EMBL/GenBank/DDBJ databases">
        <authorList>
            <person name="Zafar N."/>
            <person name="Inman J."/>
            <person name="Hall N."/>
            <person name="Lorenzi H."/>
            <person name="Caler E."/>
        </authorList>
    </citation>
    <scope>NUCLEOTIDE SEQUENCE [LARGE SCALE GENOMIC DNA]</scope>
    <source>
        <strain evidence="1 2">IP1</strain>
    </source>
</reference>
<accession>A0A0A1UB21</accession>
<name>A0A0A1UB21_ENTIV</name>
<dbReference type="GeneID" id="14891093"/>
<dbReference type="OrthoDB" id="25296at2759"/>
<dbReference type="VEuPathDB" id="AmoebaDB:EIN_381720"/>
<dbReference type="KEGG" id="eiv:EIN_381720"/>
<keyword evidence="2" id="KW-1185">Reference proteome</keyword>
<dbReference type="Proteomes" id="UP000014680">
    <property type="component" value="Unassembled WGS sequence"/>
</dbReference>
<organism evidence="1 2">
    <name type="scientific">Entamoeba invadens IP1</name>
    <dbReference type="NCBI Taxonomy" id="370355"/>
    <lineage>
        <taxon>Eukaryota</taxon>
        <taxon>Amoebozoa</taxon>
        <taxon>Evosea</taxon>
        <taxon>Archamoebae</taxon>
        <taxon>Mastigamoebida</taxon>
        <taxon>Entamoebidae</taxon>
        <taxon>Entamoeba</taxon>
    </lineage>
</organism>
<dbReference type="AlphaFoldDB" id="A0A0A1UB21"/>
<protein>
    <submittedName>
        <fullName evidence="1">Uncharacterized protein</fullName>
    </submittedName>
</protein>
<gene>
    <name evidence="1" type="ORF">EIN_381720</name>
</gene>
<evidence type="ECO:0000313" key="2">
    <source>
        <dbReference type="Proteomes" id="UP000014680"/>
    </source>
</evidence>
<proteinExistence type="predicted"/>
<dbReference type="EMBL" id="KB206395">
    <property type="protein sequence ID" value="ELP92195.1"/>
    <property type="molecule type" value="Genomic_DNA"/>
</dbReference>
<evidence type="ECO:0000313" key="1">
    <source>
        <dbReference type="EMBL" id="ELP92195.1"/>
    </source>
</evidence>